<dbReference type="InterPro" id="IPR027417">
    <property type="entry name" value="P-loop_NTPase"/>
</dbReference>
<protein>
    <recommendedName>
        <fullName evidence="11">DEAD/DEAH box helicase</fullName>
    </recommendedName>
</protein>
<evidence type="ECO:0000256" key="1">
    <source>
        <dbReference type="ARBA" id="ARBA00022741"/>
    </source>
</evidence>
<keyword evidence="2" id="KW-0378">Hydrolase</keyword>
<dbReference type="InterPro" id="IPR014001">
    <property type="entry name" value="Helicase_ATP-bd"/>
</dbReference>
<keyword evidence="4" id="KW-0067">ATP-binding</keyword>
<dbReference type="SUPFAM" id="SSF143517">
    <property type="entry name" value="TRCF domain-like"/>
    <property type="match status" value="1"/>
</dbReference>
<dbReference type="FunFam" id="3.90.1150.50:FF:000002">
    <property type="entry name" value="CarD-like transcriptional regulator family protein, expressed"/>
    <property type="match status" value="1"/>
</dbReference>
<organism evidence="9 10">
    <name type="scientific">Paspalum notatum var. saurae</name>
    <dbReference type="NCBI Taxonomy" id="547442"/>
    <lineage>
        <taxon>Eukaryota</taxon>
        <taxon>Viridiplantae</taxon>
        <taxon>Streptophyta</taxon>
        <taxon>Embryophyta</taxon>
        <taxon>Tracheophyta</taxon>
        <taxon>Spermatophyta</taxon>
        <taxon>Magnoliopsida</taxon>
        <taxon>Liliopsida</taxon>
        <taxon>Poales</taxon>
        <taxon>Poaceae</taxon>
        <taxon>PACMAD clade</taxon>
        <taxon>Panicoideae</taxon>
        <taxon>Andropogonodae</taxon>
        <taxon>Paspaleae</taxon>
        <taxon>Paspalinae</taxon>
        <taxon>Paspalum</taxon>
    </lineage>
</organism>
<feature type="domain" description="Helicase C-terminal" evidence="8">
    <location>
        <begin position="547"/>
        <end position="713"/>
    </location>
</feature>
<accession>A0AAQ3PQW3</accession>
<dbReference type="GO" id="GO:0016787">
    <property type="term" value="F:hydrolase activity"/>
    <property type="evidence" value="ECO:0007669"/>
    <property type="project" value="UniProtKB-KW"/>
</dbReference>
<dbReference type="SMART" id="SM00982">
    <property type="entry name" value="TRCF"/>
    <property type="match status" value="1"/>
</dbReference>
<dbReference type="InterPro" id="IPR005118">
    <property type="entry name" value="TRCF_C"/>
</dbReference>
<proteinExistence type="predicted"/>
<dbReference type="InterPro" id="IPR001650">
    <property type="entry name" value="Helicase_C-like"/>
</dbReference>
<reference evidence="9 10" key="1">
    <citation type="submission" date="2024-02" db="EMBL/GenBank/DDBJ databases">
        <title>High-quality chromosome-scale genome assembly of Pensacola bahiagrass (Paspalum notatum Flugge var. saurae).</title>
        <authorList>
            <person name="Vega J.M."/>
            <person name="Podio M."/>
            <person name="Orjuela J."/>
            <person name="Siena L.A."/>
            <person name="Pessino S.C."/>
            <person name="Combes M.C."/>
            <person name="Mariac C."/>
            <person name="Albertini E."/>
            <person name="Pupilli F."/>
            <person name="Ortiz J.P.A."/>
            <person name="Leblanc O."/>
        </authorList>
    </citation>
    <scope>NUCLEOTIDE SEQUENCE [LARGE SCALE GENOMIC DNA]</scope>
    <source>
        <strain evidence="9">R1</strain>
        <tissue evidence="9">Leaf</tissue>
    </source>
</reference>
<keyword evidence="1" id="KW-0547">Nucleotide-binding</keyword>
<evidence type="ECO:0000256" key="5">
    <source>
        <dbReference type="ARBA" id="ARBA00023125"/>
    </source>
</evidence>
<dbReference type="SUPFAM" id="SSF141259">
    <property type="entry name" value="CarD-like"/>
    <property type="match status" value="1"/>
</dbReference>
<evidence type="ECO:0000259" key="8">
    <source>
        <dbReference type="PROSITE" id="PS51194"/>
    </source>
</evidence>
<dbReference type="PANTHER" id="PTHR14025">
    <property type="entry name" value="FANCONI ANEMIA GROUP M FANCM FAMILY MEMBER"/>
    <property type="match status" value="1"/>
</dbReference>
<evidence type="ECO:0000256" key="6">
    <source>
        <dbReference type="SAM" id="MobiDB-lite"/>
    </source>
</evidence>
<dbReference type="SMART" id="SM00487">
    <property type="entry name" value="DEXDc"/>
    <property type="match status" value="1"/>
</dbReference>
<keyword evidence="10" id="KW-1185">Reference proteome</keyword>
<sequence length="914" mass="101922">MAAAPPPRAPPRAAPHPLLLLRLRPPARIFPLRLSPTPRRLRLHLAVAATATAAAAAAASVAPDDISQLNHRLRAIVRRRDAAASARGASSSSSPPIDSAQAEAYLRMIRDQQRLGLRQLRGEDGDEEGSDGGRGERRARKGVAAGSSLGHRVDPRELEPGEYVVHKKVGVGKFACISAEDGVDYVFIQYADAMAKLAVDQAARMLYRYNLPHEKTRPRNLSKLNDPSTWEKRRLKGKLAVQKMVVNLMELYLQRMRQSRPPYPKPAAIDDFAAEFPYEPTPDQCQHHIVFFQAINISCLRETGNLNQCCSDPDPVWDLKEREPANSSGNISTQDYTIQSLSSTLCIPHLQLPVSHPTRHDEVFLISAFIDVEKDLTERETPMDRLICGDVGFGKTEVAMRAIFIVVSAGFQAMVLAPTVILAKQHYDVMAERFANYPDIKVAIFSGAQSKDEKDELIAKIKSGNLHIIVGTHALLTERMAYNNLGLLVVDEEQKFGVQQKEKIASYKSSIDVLTLSATPIPRTLYLALTGFRDASLMSTPPPERVAVKTYVSAFSKERALSAIKFELQRGGQVFYVVPRIKAIDDVLQFLKDSLPDVPIAVAHGKKMSKNIQHSMEKFANREVKILVCTHIIESGIDIANANTMVVQFAELFGLAQLYQLRGRVGRSGREGFAYLFYTDKSLLSRVATDRLGAIEEHSELGQGFHVAEKDMGIRGFGSLFGDQQSGDVANVGIDLFFDMLFDSLSKVDQFCLVPVPYKDVQLDINISPHLSSEYISYLENPVELLNEAAKAAEKDLWTLVQFTEDLRRRYGKEPRDMELLLKKLYVRRMAADLGISRIYPSGKTIFMKTNMNKKVFRLMTEAMTSETHRNSLSFSGKEIKAELLVSLPDTLLLNWLFHCLADCYAVIPALVKY</sequence>
<feature type="region of interest" description="Disordered" evidence="6">
    <location>
        <begin position="117"/>
        <end position="152"/>
    </location>
</feature>
<dbReference type="InterPro" id="IPR036101">
    <property type="entry name" value="CarD-like/TRCF_RID_sf"/>
</dbReference>
<dbReference type="Pfam" id="PF02559">
    <property type="entry name" value="CarD_TRCF_RID"/>
    <property type="match status" value="1"/>
</dbReference>
<dbReference type="SMART" id="SM00490">
    <property type="entry name" value="HELICc"/>
    <property type="match status" value="1"/>
</dbReference>
<keyword evidence="5" id="KW-0238">DNA-binding</keyword>
<dbReference type="EMBL" id="CP144745">
    <property type="protein sequence ID" value="WVZ51411.1"/>
    <property type="molecule type" value="Genomic_DNA"/>
</dbReference>
<dbReference type="Pfam" id="PF00270">
    <property type="entry name" value="DEAD"/>
    <property type="match status" value="1"/>
</dbReference>
<dbReference type="Proteomes" id="UP001341281">
    <property type="component" value="Chromosome 01"/>
</dbReference>
<gene>
    <name evidence="9" type="ORF">U9M48_002560</name>
</gene>
<dbReference type="SMART" id="SM01058">
    <property type="entry name" value="CarD_TRCF"/>
    <property type="match status" value="1"/>
</dbReference>
<dbReference type="Gene3D" id="3.90.1150.50">
    <property type="entry name" value="Transcription-repair-coupling factor, D7 domain"/>
    <property type="match status" value="1"/>
</dbReference>
<dbReference type="GO" id="GO:0003677">
    <property type="term" value="F:DNA binding"/>
    <property type="evidence" value="ECO:0007669"/>
    <property type="project" value="UniProtKB-KW"/>
</dbReference>
<dbReference type="GO" id="GO:0004386">
    <property type="term" value="F:helicase activity"/>
    <property type="evidence" value="ECO:0007669"/>
    <property type="project" value="UniProtKB-KW"/>
</dbReference>
<dbReference type="Pfam" id="PF03461">
    <property type="entry name" value="TRCF"/>
    <property type="match status" value="1"/>
</dbReference>
<dbReference type="PROSITE" id="PS51192">
    <property type="entry name" value="HELICASE_ATP_BIND_1"/>
    <property type="match status" value="1"/>
</dbReference>
<dbReference type="GO" id="GO:0005524">
    <property type="term" value="F:ATP binding"/>
    <property type="evidence" value="ECO:0007669"/>
    <property type="project" value="UniProtKB-KW"/>
</dbReference>
<keyword evidence="3" id="KW-0347">Helicase</keyword>
<evidence type="ECO:0000256" key="3">
    <source>
        <dbReference type="ARBA" id="ARBA00022806"/>
    </source>
</evidence>
<dbReference type="PROSITE" id="PS51194">
    <property type="entry name" value="HELICASE_CTER"/>
    <property type="match status" value="1"/>
</dbReference>
<feature type="domain" description="Helicase ATP-binding" evidence="7">
    <location>
        <begin position="376"/>
        <end position="538"/>
    </location>
</feature>
<dbReference type="AlphaFoldDB" id="A0AAQ3PQW3"/>
<dbReference type="GO" id="GO:0006281">
    <property type="term" value="P:DNA repair"/>
    <property type="evidence" value="ECO:0007669"/>
    <property type="project" value="InterPro"/>
</dbReference>
<evidence type="ECO:0000256" key="2">
    <source>
        <dbReference type="ARBA" id="ARBA00022801"/>
    </source>
</evidence>
<evidence type="ECO:0000256" key="4">
    <source>
        <dbReference type="ARBA" id="ARBA00022840"/>
    </source>
</evidence>
<evidence type="ECO:0000313" key="10">
    <source>
        <dbReference type="Proteomes" id="UP001341281"/>
    </source>
</evidence>
<dbReference type="SUPFAM" id="SSF52540">
    <property type="entry name" value="P-loop containing nucleoside triphosphate hydrolases"/>
    <property type="match status" value="1"/>
</dbReference>
<dbReference type="Pfam" id="PF00271">
    <property type="entry name" value="Helicase_C"/>
    <property type="match status" value="1"/>
</dbReference>
<dbReference type="PANTHER" id="PTHR14025:SF29">
    <property type="entry name" value="TRANSCRIPTION-REPAIR-COUPLING FACTOR"/>
    <property type="match status" value="1"/>
</dbReference>
<evidence type="ECO:0000313" key="9">
    <source>
        <dbReference type="EMBL" id="WVZ51411.1"/>
    </source>
</evidence>
<dbReference type="InterPro" id="IPR037235">
    <property type="entry name" value="TRCF-like_C_D7"/>
</dbReference>
<dbReference type="InterPro" id="IPR011545">
    <property type="entry name" value="DEAD/DEAH_box_helicase_dom"/>
</dbReference>
<dbReference type="Gene3D" id="3.40.50.300">
    <property type="entry name" value="P-loop containing nucleotide triphosphate hydrolases"/>
    <property type="match status" value="2"/>
</dbReference>
<evidence type="ECO:0008006" key="11">
    <source>
        <dbReference type="Google" id="ProtNLM"/>
    </source>
</evidence>
<name>A0AAQ3PQW3_PASNO</name>
<evidence type="ECO:0000259" key="7">
    <source>
        <dbReference type="PROSITE" id="PS51192"/>
    </source>
</evidence>
<dbReference type="InterPro" id="IPR003711">
    <property type="entry name" value="CarD-like/TRCF_RID"/>
</dbReference>